<protein>
    <submittedName>
        <fullName evidence="1">Putative HhH-GPD family protein</fullName>
    </submittedName>
</protein>
<dbReference type="SUPFAM" id="SSF48150">
    <property type="entry name" value="DNA-glycosylase"/>
    <property type="match status" value="1"/>
</dbReference>
<reference evidence="1 2" key="1">
    <citation type="submission" date="2020-08" db="EMBL/GenBank/DDBJ databases">
        <title>Sequencing the genomes of 1000 actinobacteria strains.</title>
        <authorList>
            <person name="Klenk H.-P."/>
        </authorList>
    </citation>
    <scope>NUCLEOTIDE SEQUENCE [LARGE SCALE GENOMIC DNA]</scope>
    <source>
        <strain evidence="1 2">DSM 28967</strain>
    </source>
</reference>
<accession>A0A7W9J480</accession>
<dbReference type="InterPro" id="IPR017658">
    <property type="entry name" value="HhH-GPD_base_excis"/>
</dbReference>
<keyword evidence="2" id="KW-1185">Reference proteome</keyword>
<proteinExistence type="predicted"/>
<dbReference type="Proteomes" id="UP000549971">
    <property type="component" value="Unassembled WGS sequence"/>
</dbReference>
<organism evidence="1 2">
    <name type="scientific">Kribbella italica</name>
    <dbReference type="NCBI Taxonomy" id="1540520"/>
    <lineage>
        <taxon>Bacteria</taxon>
        <taxon>Bacillati</taxon>
        <taxon>Actinomycetota</taxon>
        <taxon>Actinomycetes</taxon>
        <taxon>Propionibacteriales</taxon>
        <taxon>Kribbellaceae</taxon>
        <taxon>Kribbella</taxon>
    </lineage>
</organism>
<gene>
    <name evidence="1" type="ORF">HDA39_002060</name>
</gene>
<dbReference type="AlphaFoldDB" id="A0A7W9J480"/>
<dbReference type="EMBL" id="JACHMY010000001">
    <property type="protein sequence ID" value="MBB5835326.1"/>
    <property type="molecule type" value="Genomic_DNA"/>
</dbReference>
<dbReference type="NCBIfam" id="TIGR03252">
    <property type="entry name" value="HhH-GPD-type base excision DNA repair protein"/>
    <property type="match status" value="1"/>
</dbReference>
<dbReference type="Gene3D" id="1.10.340.30">
    <property type="entry name" value="Hypothetical protein, domain 2"/>
    <property type="match status" value="1"/>
</dbReference>
<dbReference type="GO" id="GO:0006281">
    <property type="term" value="P:DNA repair"/>
    <property type="evidence" value="ECO:0007669"/>
    <property type="project" value="InterPro"/>
</dbReference>
<evidence type="ECO:0000313" key="1">
    <source>
        <dbReference type="EMBL" id="MBB5835326.1"/>
    </source>
</evidence>
<name>A0A7W9J480_9ACTN</name>
<comment type="caution">
    <text evidence="1">The sequence shown here is derived from an EMBL/GenBank/DDBJ whole genome shotgun (WGS) entry which is preliminary data.</text>
</comment>
<sequence>MTSTRSKKLCLAQQPDADEMLSRDPFALMVGMLLDQQIPMERAFAGPVLIAKRMEGSFDPCTVAAYDPDGFVEVVTGPPAVHRFPTAMAARIQTLAKHLDEEYGGNASGVWADVKSGDDLLARLSALPGFGAQKAKIFVALLGKQLKVRPRGWREASEPYGEDGAYKSVADVIDVASLVKVRQFKAAQQVAQQRVVARPLRQTRNS</sequence>
<dbReference type="RefSeq" id="WP_184794993.1">
    <property type="nucleotide sequence ID" value="NZ_JACHMY010000001.1"/>
</dbReference>
<evidence type="ECO:0000313" key="2">
    <source>
        <dbReference type="Proteomes" id="UP000549971"/>
    </source>
</evidence>
<dbReference type="GO" id="GO:0003824">
    <property type="term" value="F:catalytic activity"/>
    <property type="evidence" value="ECO:0007669"/>
    <property type="project" value="InterPro"/>
</dbReference>
<dbReference type="InterPro" id="IPR011257">
    <property type="entry name" value="DNA_glycosylase"/>
</dbReference>